<comment type="caution">
    <text evidence="1">The sequence shown here is derived from an EMBL/GenBank/DDBJ whole genome shotgun (WGS) entry which is preliminary data.</text>
</comment>
<evidence type="ECO:0000313" key="1">
    <source>
        <dbReference type="EMBL" id="KAK7022970.1"/>
    </source>
</evidence>
<proteinExistence type="predicted"/>
<dbReference type="Proteomes" id="UP001362999">
    <property type="component" value="Unassembled WGS sequence"/>
</dbReference>
<reference evidence="1 2" key="1">
    <citation type="journal article" date="2024" name="J Genomics">
        <title>Draft genome sequencing and assembly of Favolaschia claudopus CIRM-BRFM 2984 isolated from oak limbs.</title>
        <authorList>
            <person name="Navarro D."/>
            <person name="Drula E."/>
            <person name="Chaduli D."/>
            <person name="Cazenave R."/>
            <person name="Ahrendt S."/>
            <person name="Wang J."/>
            <person name="Lipzen A."/>
            <person name="Daum C."/>
            <person name="Barry K."/>
            <person name="Grigoriev I.V."/>
            <person name="Favel A."/>
            <person name="Rosso M.N."/>
            <person name="Martin F."/>
        </authorList>
    </citation>
    <scope>NUCLEOTIDE SEQUENCE [LARGE SCALE GENOMIC DNA]</scope>
    <source>
        <strain evidence="1 2">CIRM-BRFM 2984</strain>
    </source>
</reference>
<evidence type="ECO:0000313" key="2">
    <source>
        <dbReference type="Proteomes" id="UP001362999"/>
    </source>
</evidence>
<gene>
    <name evidence="1" type="ORF">R3P38DRAFT_2779692</name>
</gene>
<dbReference type="AlphaFoldDB" id="A0AAW0BBA5"/>
<protein>
    <submittedName>
        <fullName evidence="1">Uncharacterized protein</fullName>
    </submittedName>
</protein>
<organism evidence="1 2">
    <name type="scientific">Favolaschia claudopus</name>
    <dbReference type="NCBI Taxonomy" id="2862362"/>
    <lineage>
        <taxon>Eukaryota</taxon>
        <taxon>Fungi</taxon>
        <taxon>Dikarya</taxon>
        <taxon>Basidiomycota</taxon>
        <taxon>Agaricomycotina</taxon>
        <taxon>Agaricomycetes</taxon>
        <taxon>Agaricomycetidae</taxon>
        <taxon>Agaricales</taxon>
        <taxon>Marasmiineae</taxon>
        <taxon>Mycenaceae</taxon>
        <taxon>Favolaschia</taxon>
    </lineage>
</organism>
<sequence length="148" mass="16927">MFQQQHEVQGLVPLQVSKSLKMWPQLCPQQQFNISRLKSQGSSHRRIKTPVKTPSPISRLQVASRMSWPYIVQFECGDPRLFAGEEWGEKIPDGFFTLWVTAGRELNSPDLVTGDDDFFRPKKGPQIAKYCGRHPPRDADLPYMAILS</sequence>
<keyword evidence="2" id="KW-1185">Reference proteome</keyword>
<accession>A0AAW0BBA5</accession>
<name>A0AAW0BBA5_9AGAR</name>
<dbReference type="EMBL" id="JAWWNJ010000036">
    <property type="protein sequence ID" value="KAK7022970.1"/>
    <property type="molecule type" value="Genomic_DNA"/>
</dbReference>